<protein>
    <recommendedName>
        <fullName evidence="5">Release factor glutamine methyltransferase</fullName>
        <shortName evidence="5">RF MTase</shortName>
        <ecNumber evidence="5">2.1.1.297</ecNumber>
    </recommendedName>
    <alternativeName>
        <fullName evidence="5">N5-glutamine methyltransferase PrmC</fullName>
    </alternativeName>
    <alternativeName>
        <fullName evidence="5">Protein-(glutamine-N5) MTase PrmC</fullName>
    </alternativeName>
    <alternativeName>
        <fullName evidence="5">Protein-glutamine N-methyltransferase PrmC</fullName>
    </alternativeName>
</protein>
<reference evidence="8 9" key="1">
    <citation type="journal article" date="2011" name="Front. Microbiol.">
        <title>Genomic signatures of strain selection and enhancement in Bacillus atrophaeus var. globigii, a historical biowarfare simulant.</title>
        <authorList>
            <person name="Gibbons H.S."/>
            <person name="Broomall S.M."/>
            <person name="McNew L.A."/>
            <person name="Daligault H."/>
            <person name="Chapman C."/>
            <person name="Bruce D."/>
            <person name="Karavis M."/>
            <person name="Krepps M."/>
            <person name="McGregor P.A."/>
            <person name="Hong C."/>
            <person name="Park K.H."/>
            <person name="Akmal A."/>
            <person name="Feldman A."/>
            <person name="Lin J.S."/>
            <person name="Chang W.E."/>
            <person name="Higgs B.W."/>
            <person name="Demirev P."/>
            <person name="Lindquist J."/>
            <person name="Liem A."/>
            <person name="Fochler E."/>
            <person name="Read T.D."/>
            <person name="Tapia R."/>
            <person name="Johnson S."/>
            <person name="Bishop-Lilly K.A."/>
            <person name="Detter C."/>
            <person name="Han C."/>
            <person name="Sozhamannan S."/>
            <person name="Rosenzweig C.N."/>
            <person name="Skowronski E.W."/>
        </authorList>
    </citation>
    <scope>NUCLEOTIDE SEQUENCE [LARGE SCALE GENOMIC DNA]</scope>
    <source>
        <strain evidence="8 9">PIT1</strain>
    </source>
</reference>
<dbReference type="AlphaFoldDB" id="A0A432ZP63"/>
<feature type="domain" description="Release factor glutamine methyltransferase N-terminal" evidence="7">
    <location>
        <begin position="2"/>
        <end position="62"/>
    </location>
</feature>
<dbReference type="Pfam" id="PF05175">
    <property type="entry name" value="MTS"/>
    <property type="match status" value="1"/>
</dbReference>
<dbReference type="SUPFAM" id="SSF53335">
    <property type="entry name" value="S-adenosyl-L-methionine-dependent methyltransferases"/>
    <property type="match status" value="1"/>
</dbReference>
<name>A0A432ZP63_9GAMM</name>
<feature type="domain" description="Methyltransferase small" evidence="6">
    <location>
        <begin position="98"/>
        <end position="178"/>
    </location>
</feature>
<feature type="binding site" evidence="5">
    <location>
        <position position="129"/>
    </location>
    <ligand>
        <name>S-adenosyl-L-methionine</name>
        <dbReference type="ChEBI" id="CHEBI:59789"/>
    </ligand>
</feature>
<dbReference type="PANTHER" id="PTHR18895:SF74">
    <property type="entry name" value="MTRF1L RELEASE FACTOR GLUTAMINE METHYLTRANSFERASE"/>
    <property type="match status" value="1"/>
</dbReference>
<comment type="similarity">
    <text evidence="5">Belongs to the protein N5-glutamine methyltransferase family. PrmC subfamily.</text>
</comment>
<evidence type="ECO:0000256" key="2">
    <source>
        <dbReference type="ARBA" id="ARBA00022679"/>
    </source>
</evidence>
<dbReference type="PROSITE" id="PS00092">
    <property type="entry name" value="N6_MTASE"/>
    <property type="match status" value="1"/>
</dbReference>
<dbReference type="NCBIfam" id="TIGR00536">
    <property type="entry name" value="hemK_fam"/>
    <property type="match status" value="1"/>
</dbReference>
<dbReference type="Gene3D" id="3.40.50.150">
    <property type="entry name" value="Vaccinia Virus protein VP39"/>
    <property type="match status" value="1"/>
</dbReference>
<keyword evidence="9" id="KW-1185">Reference proteome</keyword>
<dbReference type="Gene3D" id="1.10.8.10">
    <property type="entry name" value="DNA helicase RuvA subunit, C-terminal domain"/>
    <property type="match status" value="1"/>
</dbReference>
<evidence type="ECO:0000259" key="7">
    <source>
        <dbReference type="Pfam" id="PF17827"/>
    </source>
</evidence>
<comment type="function">
    <text evidence="5">Methylates the class 1 translation termination release factors RF1/PrfA and RF2/PrfB on the glutamine residue of the universally conserved GGQ motif.</text>
</comment>
<feature type="binding site" evidence="5">
    <location>
        <position position="171"/>
    </location>
    <ligand>
        <name>S-adenosyl-L-methionine</name>
        <dbReference type="ChEBI" id="CHEBI:59789"/>
    </ligand>
</feature>
<dbReference type="Pfam" id="PF17827">
    <property type="entry name" value="PrmC_N"/>
    <property type="match status" value="1"/>
</dbReference>
<evidence type="ECO:0000256" key="5">
    <source>
        <dbReference type="HAMAP-Rule" id="MF_02126"/>
    </source>
</evidence>
<accession>A0A432ZP63</accession>
<evidence type="ECO:0000259" key="6">
    <source>
        <dbReference type="Pfam" id="PF05175"/>
    </source>
</evidence>
<dbReference type="Proteomes" id="UP000288279">
    <property type="component" value="Unassembled WGS sequence"/>
</dbReference>
<evidence type="ECO:0000313" key="9">
    <source>
        <dbReference type="Proteomes" id="UP000288279"/>
    </source>
</evidence>
<organism evidence="8 9">
    <name type="scientific">Pseudidiomarina taiwanensis</name>
    <dbReference type="NCBI Taxonomy" id="337250"/>
    <lineage>
        <taxon>Bacteria</taxon>
        <taxon>Pseudomonadati</taxon>
        <taxon>Pseudomonadota</taxon>
        <taxon>Gammaproteobacteria</taxon>
        <taxon>Alteromonadales</taxon>
        <taxon>Idiomarinaceae</taxon>
        <taxon>Pseudidiomarina</taxon>
    </lineage>
</organism>
<gene>
    <name evidence="5 8" type="primary">prmC</name>
    <name evidence="8" type="ORF">CWI83_03740</name>
</gene>
<evidence type="ECO:0000256" key="1">
    <source>
        <dbReference type="ARBA" id="ARBA00022603"/>
    </source>
</evidence>
<dbReference type="InterPro" id="IPR007848">
    <property type="entry name" value="Small_mtfrase_dom"/>
</dbReference>
<dbReference type="FunFam" id="3.40.50.150:FF:000053">
    <property type="entry name" value="Release factor glutamine methyltransferase"/>
    <property type="match status" value="1"/>
</dbReference>
<proteinExistence type="inferred from homology"/>
<comment type="catalytic activity">
    <reaction evidence="4 5">
        <text>L-glutaminyl-[peptide chain release factor] + S-adenosyl-L-methionine = N(5)-methyl-L-glutaminyl-[peptide chain release factor] + S-adenosyl-L-homocysteine + H(+)</text>
        <dbReference type="Rhea" id="RHEA:42896"/>
        <dbReference type="Rhea" id="RHEA-COMP:10271"/>
        <dbReference type="Rhea" id="RHEA-COMP:10272"/>
        <dbReference type="ChEBI" id="CHEBI:15378"/>
        <dbReference type="ChEBI" id="CHEBI:30011"/>
        <dbReference type="ChEBI" id="CHEBI:57856"/>
        <dbReference type="ChEBI" id="CHEBI:59789"/>
        <dbReference type="ChEBI" id="CHEBI:61891"/>
        <dbReference type="EC" id="2.1.1.297"/>
    </reaction>
</comment>
<feature type="binding site" evidence="5">
    <location>
        <position position="156"/>
    </location>
    <ligand>
        <name>S-adenosyl-L-methionine</name>
        <dbReference type="ChEBI" id="CHEBI:59789"/>
    </ligand>
</feature>
<evidence type="ECO:0000256" key="3">
    <source>
        <dbReference type="ARBA" id="ARBA00022691"/>
    </source>
</evidence>
<dbReference type="CDD" id="cd02440">
    <property type="entry name" value="AdoMet_MTases"/>
    <property type="match status" value="1"/>
</dbReference>
<dbReference type="NCBIfam" id="TIGR03534">
    <property type="entry name" value="RF_mod_PrmC"/>
    <property type="match status" value="1"/>
</dbReference>
<dbReference type="GO" id="GO:0102559">
    <property type="term" value="F:peptide chain release factor N(5)-glutamine methyltransferase activity"/>
    <property type="evidence" value="ECO:0007669"/>
    <property type="project" value="UniProtKB-EC"/>
</dbReference>
<dbReference type="GO" id="GO:0003676">
    <property type="term" value="F:nucleic acid binding"/>
    <property type="evidence" value="ECO:0007669"/>
    <property type="project" value="InterPro"/>
</dbReference>
<evidence type="ECO:0000256" key="4">
    <source>
        <dbReference type="ARBA" id="ARBA00048391"/>
    </source>
</evidence>
<dbReference type="HAMAP" id="MF_02126">
    <property type="entry name" value="RF_methyltr_PrmC"/>
    <property type="match status" value="1"/>
</dbReference>
<dbReference type="EMBL" id="PIQG01000001">
    <property type="protein sequence ID" value="RUO79705.1"/>
    <property type="molecule type" value="Genomic_DNA"/>
</dbReference>
<comment type="caution">
    <text evidence="8">The sequence shown here is derived from an EMBL/GenBank/DDBJ whole genome shotgun (WGS) entry which is preliminary data.</text>
</comment>
<feature type="binding site" evidence="5">
    <location>
        <begin position="106"/>
        <end position="110"/>
    </location>
    <ligand>
        <name>S-adenosyl-L-methionine</name>
        <dbReference type="ChEBI" id="CHEBI:59789"/>
    </ligand>
</feature>
<keyword evidence="2 5" id="KW-0808">Transferase</keyword>
<feature type="binding site" evidence="5">
    <location>
        <begin position="171"/>
        <end position="174"/>
    </location>
    <ligand>
        <name>substrate</name>
    </ligand>
</feature>
<sequence>MRLTASETPRLDAEVLLAEVLQKPRSYLYTWPERELSQAQQDQFEVLLQRREQGQPIAYILGQREFWSLALRCNESTLIPRPETERLVEIALELALPERARVLDLGTGTGAIALALKSERPDWHICAVDKQQAAIALAQANADNLQLEVDFKVSDWFQNVGTELFDLIVSNPPYIAADDPHLQQGDVRFEPHSALIAPDQGLADIKQISTNALAYLKPTGWLLFEHGYEQAAVVQQVLRQHAYQEIQTWTDYANLERITGARKG</sequence>
<dbReference type="GO" id="GO:0032259">
    <property type="term" value="P:methylation"/>
    <property type="evidence" value="ECO:0007669"/>
    <property type="project" value="UniProtKB-KW"/>
</dbReference>
<dbReference type="InterPro" id="IPR050320">
    <property type="entry name" value="N5-glutamine_MTase"/>
</dbReference>
<dbReference type="PANTHER" id="PTHR18895">
    <property type="entry name" value="HEMK METHYLTRANSFERASE"/>
    <property type="match status" value="1"/>
</dbReference>
<dbReference type="InterPro" id="IPR002052">
    <property type="entry name" value="DNA_methylase_N6_adenine_CS"/>
</dbReference>
<evidence type="ECO:0000313" key="8">
    <source>
        <dbReference type="EMBL" id="RUO79705.1"/>
    </source>
</evidence>
<dbReference type="InterPro" id="IPR019874">
    <property type="entry name" value="RF_methyltr_PrmC"/>
</dbReference>
<dbReference type="InterPro" id="IPR040758">
    <property type="entry name" value="PrmC_N"/>
</dbReference>
<dbReference type="InterPro" id="IPR029063">
    <property type="entry name" value="SAM-dependent_MTases_sf"/>
</dbReference>
<dbReference type="EC" id="2.1.1.297" evidence="5"/>
<keyword evidence="3 5" id="KW-0949">S-adenosyl-L-methionine</keyword>
<keyword evidence="1 5" id="KW-0489">Methyltransferase</keyword>
<dbReference type="InterPro" id="IPR004556">
    <property type="entry name" value="HemK-like"/>
</dbReference>